<sequence length="110" mass="12488">MSNTHNLDQENPCIINDHDENYGEIQLKIVTEDHRDELNIVEAVSDPINIAAELIVKVEVEAKLTTNMELKPILNEIVEKPIHFLIIAKKVLVKEVDEFDPFASNKSNKA</sequence>
<name>A0ABR0MEE8_GOSAR</name>
<gene>
    <name evidence="1" type="ORF">PVK06_047094</name>
</gene>
<comment type="caution">
    <text evidence="1">The sequence shown here is derived from an EMBL/GenBank/DDBJ whole genome shotgun (WGS) entry which is preliminary data.</text>
</comment>
<evidence type="ECO:0000313" key="1">
    <source>
        <dbReference type="EMBL" id="KAK5770930.1"/>
    </source>
</evidence>
<proteinExistence type="predicted"/>
<keyword evidence="2" id="KW-1185">Reference proteome</keyword>
<dbReference type="Proteomes" id="UP001358586">
    <property type="component" value="Chromosome 13"/>
</dbReference>
<protein>
    <submittedName>
        <fullName evidence="1">Uncharacterized protein</fullName>
    </submittedName>
</protein>
<reference evidence="1 2" key="1">
    <citation type="submission" date="2023-03" db="EMBL/GenBank/DDBJ databases">
        <title>WGS of Gossypium arboreum.</title>
        <authorList>
            <person name="Yu D."/>
        </authorList>
    </citation>
    <scope>NUCLEOTIDE SEQUENCE [LARGE SCALE GENOMIC DNA]</scope>
    <source>
        <tissue evidence="1">Leaf</tissue>
    </source>
</reference>
<organism evidence="1 2">
    <name type="scientific">Gossypium arboreum</name>
    <name type="common">Tree cotton</name>
    <name type="synonym">Gossypium nanking</name>
    <dbReference type="NCBI Taxonomy" id="29729"/>
    <lineage>
        <taxon>Eukaryota</taxon>
        <taxon>Viridiplantae</taxon>
        <taxon>Streptophyta</taxon>
        <taxon>Embryophyta</taxon>
        <taxon>Tracheophyta</taxon>
        <taxon>Spermatophyta</taxon>
        <taxon>Magnoliopsida</taxon>
        <taxon>eudicotyledons</taxon>
        <taxon>Gunneridae</taxon>
        <taxon>Pentapetalae</taxon>
        <taxon>rosids</taxon>
        <taxon>malvids</taxon>
        <taxon>Malvales</taxon>
        <taxon>Malvaceae</taxon>
        <taxon>Malvoideae</taxon>
        <taxon>Gossypium</taxon>
    </lineage>
</organism>
<dbReference type="EMBL" id="JARKNE010000013">
    <property type="protein sequence ID" value="KAK5770930.1"/>
    <property type="molecule type" value="Genomic_DNA"/>
</dbReference>
<accession>A0ABR0MEE8</accession>
<evidence type="ECO:0000313" key="2">
    <source>
        <dbReference type="Proteomes" id="UP001358586"/>
    </source>
</evidence>